<dbReference type="PANTHER" id="PTHR46573:SF1">
    <property type="entry name" value="WD REPEAT, SAM AND U-BOX DOMAIN-CONTAINING PROTEIN 1"/>
    <property type="match status" value="1"/>
</dbReference>
<evidence type="ECO:0008006" key="6">
    <source>
        <dbReference type="Google" id="ProtNLM"/>
    </source>
</evidence>
<dbReference type="Proteomes" id="UP001363151">
    <property type="component" value="Unassembled WGS sequence"/>
</dbReference>
<feature type="region of interest" description="Disordered" evidence="1">
    <location>
        <begin position="173"/>
        <end position="242"/>
    </location>
</feature>
<evidence type="ECO:0000313" key="4">
    <source>
        <dbReference type="EMBL" id="KAK7235545.1"/>
    </source>
</evidence>
<feature type="compositionally biased region" description="Low complexity" evidence="1">
    <location>
        <begin position="146"/>
        <end position="157"/>
    </location>
</feature>
<dbReference type="InterPro" id="IPR011129">
    <property type="entry name" value="CSD"/>
</dbReference>
<dbReference type="InterPro" id="IPR003613">
    <property type="entry name" value="Ubox_domain"/>
</dbReference>
<feature type="compositionally biased region" description="Low complexity" evidence="1">
    <location>
        <begin position="16"/>
        <end position="25"/>
    </location>
</feature>
<evidence type="ECO:0000259" key="2">
    <source>
        <dbReference type="PROSITE" id="PS51698"/>
    </source>
</evidence>
<dbReference type="EMBL" id="JBBJCI010000292">
    <property type="protein sequence ID" value="KAK7235545.1"/>
    <property type="molecule type" value="Genomic_DNA"/>
</dbReference>
<evidence type="ECO:0000259" key="3">
    <source>
        <dbReference type="PROSITE" id="PS51857"/>
    </source>
</evidence>
<feature type="compositionally biased region" description="Low complexity" evidence="1">
    <location>
        <begin position="232"/>
        <end position="241"/>
    </location>
</feature>
<dbReference type="InterPro" id="IPR013083">
    <property type="entry name" value="Znf_RING/FYVE/PHD"/>
</dbReference>
<feature type="region of interest" description="Disordered" evidence="1">
    <location>
        <begin position="442"/>
        <end position="468"/>
    </location>
</feature>
<sequence>MFFRKKRPDARKAADPETAPRAAADPETDPPAAPPAAPIDASPPEEGLSPTSPAVVSRASDDAASPGAAARVPEQYVCRISNEVMRDPVVLADGYSYERRAAEAWLAARDTSPATNRPLRPQAFLPEPRPRGPDPRRPARRRGRRGPAALSAGAPAAARVETGVVDWLATSTAVRDGGRRRPLRAPRTCGATAPSRPATPSSSSSPGTAASAASRRATSARRRRRRRKTARPRASSTARAAYGFIRRHGPQLADVFVHESALPRDARAGDALAFRVDARDGRPRAVDVEALPRRRRSSASSASSSASTAPVRRRSSASSASSRRSSGLRAEGEVRLGGAVTWFQGDYGFIRPDDGSPDVFVHAAATGDVPGGLEAGDRVDFRVACFNGRDRAQDVRRAAASLVVMAPIGHRPPGAAPIGPPGAEAYRPVLDKQTSLARSVFARADSDRGEPPPEEASQIADDFARAQL</sequence>
<reference evidence="4 5" key="1">
    <citation type="submission" date="2024-03" db="EMBL/GenBank/DDBJ databases">
        <title>Aureococcus anophagefferens CCMP1851 and Kratosvirus quantuckense: Draft genome of a second virus-susceptible host strain in the model system.</title>
        <authorList>
            <person name="Chase E."/>
            <person name="Truchon A.R."/>
            <person name="Schepens W."/>
            <person name="Wilhelm S.W."/>
        </authorList>
    </citation>
    <scope>NUCLEOTIDE SEQUENCE [LARGE SCALE GENOMIC DNA]</scope>
    <source>
        <strain evidence="4 5">CCMP1851</strain>
    </source>
</reference>
<dbReference type="Pfam" id="PF00313">
    <property type="entry name" value="CSD"/>
    <property type="match status" value="1"/>
</dbReference>
<dbReference type="Gene3D" id="2.40.50.140">
    <property type="entry name" value="Nucleic acid-binding proteins"/>
    <property type="match status" value="2"/>
</dbReference>
<dbReference type="InterPro" id="IPR002059">
    <property type="entry name" value="CSP_DNA-bd"/>
</dbReference>
<feature type="domain" description="U-box" evidence="2">
    <location>
        <begin position="71"/>
        <end position="119"/>
    </location>
</feature>
<feature type="region of interest" description="Disordered" evidence="1">
    <location>
        <begin position="1"/>
        <end position="73"/>
    </location>
</feature>
<dbReference type="PROSITE" id="PS51857">
    <property type="entry name" value="CSD_2"/>
    <property type="match status" value="1"/>
</dbReference>
<comment type="caution">
    <text evidence="4">The sequence shown here is derived from an EMBL/GenBank/DDBJ whole genome shotgun (WGS) entry which is preliminary data.</text>
</comment>
<dbReference type="Gene3D" id="3.30.40.10">
    <property type="entry name" value="Zinc/RING finger domain, C3HC4 (zinc finger)"/>
    <property type="match status" value="1"/>
</dbReference>
<organism evidence="4 5">
    <name type="scientific">Aureococcus anophagefferens</name>
    <name type="common">Harmful bloom alga</name>
    <dbReference type="NCBI Taxonomy" id="44056"/>
    <lineage>
        <taxon>Eukaryota</taxon>
        <taxon>Sar</taxon>
        <taxon>Stramenopiles</taxon>
        <taxon>Ochrophyta</taxon>
        <taxon>Pelagophyceae</taxon>
        <taxon>Pelagomonadales</taxon>
        <taxon>Pelagomonadaceae</taxon>
        <taxon>Aureococcus</taxon>
    </lineage>
</organism>
<dbReference type="SMART" id="SM00504">
    <property type="entry name" value="Ubox"/>
    <property type="match status" value="1"/>
</dbReference>
<feature type="compositionally biased region" description="Low complexity" evidence="1">
    <location>
        <begin position="298"/>
        <end position="325"/>
    </location>
</feature>
<dbReference type="SUPFAM" id="SSF50249">
    <property type="entry name" value="Nucleic acid-binding proteins"/>
    <property type="match status" value="1"/>
</dbReference>
<feature type="compositionally biased region" description="Low complexity" evidence="1">
    <location>
        <begin position="191"/>
        <end position="217"/>
    </location>
</feature>
<dbReference type="InterPro" id="IPR012340">
    <property type="entry name" value="NA-bd_OB-fold"/>
</dbReference>
<accession>A0ABR1FQ82</accession>
<proteinExistence type="predicted"/>
<feature type="compositionally biased region" description="Basic and acidic residues" evidence="1">
    <location>
        <begin position="128"/>
        <end position="137"/>
    </location>
</feature>
<dbReference type="SMART" id="SM00357">
    <property type="entry name" value="CSP"/>
    <property type="match status" value="2"/>
</dbReference>
<name>A0ABR1FQ82_AURAN</name>
<feature type="region of interest" description="Disordered" evidence="1">
    <location>
        <begin position="107"/>
        <end position="157"/>
    </location>
</feature>
<feature type="region of interest" description="Disordered" evidence="1">
    <location>
        <begin position="285"/>
        <end position="330"/>
    </location>
</feature>
<dbReference type="PROSITE" id="PS51698">
    <property type="entry name" value="U_BOX"/>
    <property type="match status" value="1"/>
</dbReference>
<evidence type="ECO:0000313" key="5">
    <source>
        <dbReference type="Proteomes" id="UP001363151"/>
    </source>
</evidence>
<dbReference type="CDD" id="cd04458">
    <property type="entry name" value="CSP_CDS"/>
    <property type="match status" value="1"/>
</dbReference>
<dbReference type="Pfam" id="PF04564">
    <property type="entry name" value="U-box"/>
    <property type="match status" value="1"/>
</dbReference>
<feature type="compositionally biased region" description="Basic residues" evidence="1">
    <location>
        <begin position="218"/>
        <end position="231"/>
    </location>
</feature>
<feature type="compositionally biased region" description="Low complexity" evidence="1">
    <location>
        <begin position="38"/>
        <end position="71"/>
    </location>
</feature>
<protein>
    <recommendedName>
        <fullName evidence="6">U-box domain-containing protein</fullName>
    </recommendedName>
</protein>
<keyword evidence="5" id="KW-1185">Reference proteome</keyword>
<evidence type="ECO:0000256" key="1">
    <source>
        <dbReference type="SAM" id="MobiDB-lite"/>
    </source>
</evidence>
<gene>
    <name evidence="4" type="ORF">SO694_00069182</name>
</gene>
<feature type="domain" description="CSD" evidence="3">
    <location>
        <begin position="335"/>
        <end position="397"/>
    </location>
</feature>
<dbReference type="SUPFAM" id="SSF57850">
    <property type="entry name" value="RING/U-box"/>
    <property type="match status" value="1"/>
</dbReference>
<dbReference type="CDD" id="cd16655">
    <property type="entry name" value="RING-Ubox_WDSUB1-like"/>
    <property type="match status" value="1"/>
</dbReference>
<dbReference type="InterPro" id="IPR052085">
    <property type="entry name" value="WD-SAM-U-box"/>
</dbReference>
<dbReference type="PANTHER" id="PTHR46573">
    <property type="entry name" value="WD REPEAT, SAM AND U-BOX DOMAIN-CONTAINING PROTEIN 1"/>
    <property type="match status" value="1"/>
</dbReference>